<comment type="subcellular location">
    <subcellularLocation>
        <location evidence="2">Mitochondrion</location>
    </subcellularLocation>
</comment>
<feature type="region of interest" description="Disordered" evidence="15">
    <location>
        <begin position="79"/>
        <end position="114"/>
    </location>
</feature>
<evidence type="ECO:0000256" key="9">
    <source>
        <dbReference type="ARBA" id="ARBA00022946"/>
    </source>
</evidence>
<evidence type="ECO:0000313" key="18">
    <source>
        <dbReference type="Proteomes" id="UP000827284"/>
    </source>
</evidence>
<dbReference type="OrthoDB" id="5585968at2759"/>
<dbReference type="GO" id="GO:0006592">
    <property type="term" value="P:ornithine biosynthetic process"/>
    <property type="evidence" value="ECO:0007669"/>
    <property type="project" value="TreeGrafter"/>
</dbReference>
<evidence type="ECO:0000256" key="7">
    <source>
        <dbReference type="ARBA" id="ARBA00022605"/>
    </source>
</evidence>
<comment type="caution">
    <text evidence="17">The sequence shown here is derived from an EMBL/GenBank/DDBJ whole genome shotgun (WGS) entry which is preliminary data.</text>
</comment>
<dbReference type="InterPro" id="IPR036393">
    <property type="entry name" value="AceGlu_kinase-like_sf"/>
</dbReference>
<gene>
    <name evidence="17" type="ORF">EMPS_10083</name>
</gene>
<evidence type="ECO:0000256" key="14">
    <source>
        <dbReference type="ARBA" id="ARBA00048372"/>
    </source>
</evidence>
<protein>
    <recommendedName>
        <fullName evidence="6">Amino-acid acetyltransferase, mitochondrial</fullName>
        <ecNumber evidence="5">2.3.1.1</ecNumber>
    </recommendedName>
    <alternativeName>
        <fullName evidence="12">Glutamate N-acetyltransferase</fullName>
    </alternativeName>
    <alternativeName>
        <fullName evidence="13">N-acetylglutamate synthase</fullName>
    </alternativeName>
</protein>
<keyword evidence="11" id="KW-0012">Acyltransferase</keyword>
<comment type="catalytic activity">
    <reaction evidence="14">
        <text>L-glutamate + acetyl-CoA = N-acetyl-L-glutamate + CoA + H(+)</text>
        <dbReference type="Rhea" id="RHEA:24292"/>
        <dbReference type="ChEBI" id="CHEBI:15378"/>
        <dbReference type="ChEBI" id="CHEBI:29985"/>
        <dbReference type="ChEBI" id="CHEBI:44337"/>
        <dbReference type="ChEBI" id="CHEBI:57287"/>
        <dbReference type="ChEBI" id="CHEBI:57288"/>
        <dbReference type="EC" id="2.3.1.1"/>
    </reaction>
</comment>
<evidence type="ECO:0000256" key="8">
    <source>
        <dbReference type="ARBA" id="ARBA00022679"/>
    </source>
</evidence>
<dbReference type="GO" id="GO:0005759">
    <property type="term" value="C:mitochondrial matrix"/>
    <property type="evidence" value="ECO:0007669"/>
    <property type="project" value="TreeGrafter"/>
</dbReference>
<dbReference type="Pfam" id="PF04768">
    <property type="entry name" value="NAT"/>
    <property type="match status" value="1"/>
</dbReference>
<comment type="pathway">
    <text evidence="3">Amino-acid biosynthesis; L-arginine biosynthesis; N(2)-acetyl-L-ornithine from L-glutamate: step 1/4.</text>
</comment>
<dbReference type="Gene3D" id="3.40.1160.10">
    <property type="entry name" value="Acetylglutamate kinase-like"/>
    <property type="match status" value="1"/>
</dbReference>
<evidence type="ECO:0000256" key="2">
    <source>
        <dbReference type="ARBA" id="ARBA00004173"/>
    </source>
</evidence>
<accession>A0A9P3M0W1</accession>
<sequence>MWRSLLPRHAHKSACPVSEPFATATTATSPARRCYSLRSQKIQAVVHEHKRAKEQDRDLILKVMGTLPSPREARQFLSRFSTPDPARAVDSSSSSSSPSSSKSKGSETQRSTGASQFVDTLLWPTDHLALIKLEGPFDAKNLASIATTLVQLQKLGLMSIVMLDNQGWWQNQSPALLGPVESEMERQLAETRQRMMKDMAEMVEEIEKFGGRARPIYEGVFEEDETAPAAVVDHMSKTGARGPLELKKLLSSISEDGSDDEIRIKPGLLPVESCLKLRQIPVLIPMATTACCHRVPLQSNKALVALAKYMGKSTAEAVEGINNGEGMGSRGLVPMRLIVVNTTGGIPLTRSYGIDGPTHCFVNLKDEYGAILEDLENMDHITSAVATSYRSDLDMIKESLEHLPPTCSALITSSPSLTLITNLITDKPLFSSTMRGQDPKVMLATTVLRNGLDMFAFRGSLAGLDLSRLQVLLESSFGKPLDGDGYYARIKDRTRTVILAGQDYMGAAIVTQEGGGIPHAKGDPSSSEKAPLATVAYLDKFSVAPKSQGIGVADILWKKLTDEFPDLVWRSRSNNPVNKWYFDRADGNIRIPGTNWTVFWYGPKGLSLIRDYIEICRDIPASFTTPKATKS</sequence>
<comment type="similarity">
    <text evidence="4">Belongs to the acetyltransferase family.</text>
</comment>
<evidence type="ECO:0000256" key="5">
    <source>
        <dbReference type="ARBA" id="ARBA00012697"/>
    </source>
</evidence>
<dbReference type="GO" id="GO:0004042">
    <property type="term" value="F:L-glutamate N-acetyltransferase activity"/>
    <property type="evidence" value="ECO:0007669"/>
    <property type="project" value="TreeGrafter"/>
</dbReference>
<comment type="function">
    <text evidence="1">N-acetylglutamate synthase involved in arginine biosynthesis.</text>
</comment>
<dbReference type="GO" id="GO:0006526">
    <property type="term" value="P:L-arginine biosynthetic process"/>
    <property type="evidence" value="ECO:0007669"/>
    <property type="project" value="TreeGrafter"/>
</dbReference>
<organism evidence="17 18">
    <name type="scientific">Entomortierella parvispora</name>
    <dbReference type="NCBI Taxonomy" id="205924"/>
    <lineage>
        <taxon>Eukaryota</taxon>
        <taxon>Fungi</taxon>
        <taxon>Fungi incertae sedis</taxon>
        <taxon>Mucoromycota</taxon>
        <taxon>Mortierellomycotina</taxon>
        <taxon>Mortierellomycetes</taxon>
        <taxon>Mortierellales</taxon>
        <taxon>Mortierellaceae</taxon>
        <taxon>Entomortierella</taxon>
    </lineage>
</organism>
<evidence type="ECO:0000259" key="16">
    <source>
        <dbReference type="PROSITE" id="PS51731"/>
    </source>
</evidence>
<evidence type="ECO:0000256" key="13">
    <source>
        <dbReference type="ARBA" id="ARBA00033251"/>
    </source>
</evidence>
<dbReference type="PANTHER" id="PTHR23342:SF4">
    <property type="entry name" value="AMINO-ACID ACETYLTRANSFERASE, MITOCHONDRIAL"/>
    <property type="match status" value="1"/>
</dbReference>
<evidence type="ECO:0000256" key="1">
    <source>
        <dbReference type="ARBA" id="ARBA00002294"/>
    </source>
</evidence>
<evidence type="ECO:0000256" key="12">
    <source>
        <dbReference type="ARBA" id="ARBA00030346"/>
    </source>
</evidence>
<dbReference type="Proteomes" id="UP000827284">
    <property type="component" value="Unassembled WGS sequence"/>
</dbReference>
<evidence type="ECO:0000256" key="11">
    <source>
        <dbReference type="ARBA" id="ARBA00023315"/>
    </source>
</evidence>
<evidence type="ECO:0000256" key="6">
    <source>
        <dbReference type="ARBA" id="ARBA00018802"/>
    </source>
</evidence>
<dbReference type="PANTHER" id="PTHR23342">
    <property type="entry name" value="N-ACETYLGLUTAMATE SYNTHASE"/>
    <property type="match status" value="1"/>
</dbReference>
<dbReference type="EC" id="2.3.1.1" evidence="5"/>
<dbReference type="EMBL" id="BQFW01000014">
    <property type="protein sequence ID" value="GJJ77724.1"/>
    <property type="molecule type" value="Genomic_DNA"/>
</dbReference>
<keyword evidence="18" id="KW-1185">Reference proteome</keyword>
<keyword evidence="7" id="KW-0028">Amino-acid biosynthesis</keyword>
<name>A0A9P3M0W1_9FUNG</name>
<keyword evidence="10" id="KW-0496">Mitochondrion</keyword>
<evidence type="ECO:0000256" key="15">
    <source>
        <dbReference type="SAM" id="MobiDB-lite"/>
    </source>
</evidence>
<evidence type="ECO:0000256" key="10">
    <source>
        <dbReference type="ARBA" id="ARBA00023128"/>
    </source>
</evidence>
<evidence type="ECO:0000256" key="3">
    <source>
        <dbReference type="ARBA" id="ARBA00004925"/>
    </source>
</evidence>
<dbReference type="PROSITE" id="PS51731">
    <property type="entry name" value="GNAT_NAGS"/>
    <property type="match status" value="1"/>
</dbReference>
<dbReference type="Gene3D" id="3.40.630.30">
    <property type="match status" value="1"/>
</dbReference>
<reference evidence="17" key="1">
    <citation type="submission" date="2021-11" db="EMBL/GenBank/DDBJ databases">
        <authorList>
            <person name="Herlambang A."/>
            <person name="Guo Y."/>
            <person name="Takashima Y."/>
            <person name="Nishizawa T."/>
        </authorList>
    </citation>
    <scope>NUCLEOTIDE SEQUENCE</scope>
    <source>
        <strain evidence="17">E1425</strain>
    </source>
</reference>
<feature type="compositionally biased region" description="Low complexity" evidence="15">
    <location>
        <begin position="91"/>
        <end position="103"/>
    </location>
</feature>
<keyword evidence="9" id="KW-0809">Transit peptide</keyword>
<reference evidence="17" key="2">
    <citation type="journal article" date="2022" name="Microbiol. Resour. Announc.">
        <title>Whole-Genome Sequence of Entomortierella parvispora E1425, a Mucoromycotan Fungus Associated with Burkholderiaceae-Related Endosymbiotic Bacteria.</title>
        <authorList>
            <person name="Herlambang A."/>
            <person name="Guo Y."/>
            <person name="Takashima Y."/>
            <person name="Narisawa K."/>
            <person name="Ohta H."/>
            <person name="Nishizawa T."/>
        </authorList>
    </citation>
    <scope>NUCLEOTIDE SEQUENCE</scope>
    <source>
        <strain evidence="17">E1425</strain>
    </source>
</reference>
<feature type="domain" description="N-acetyltransferase" evidence="16">
    <location>
        <begin position="453"/>
        <end position="624"/>
    </location>
</feature>
<evidence type="ECO:0000313" key="17">
    <source>
        <dbReference type="EMBL" id="GJJ77724.1"/>
    </source>
</evidence>
<evidence type="ECO:0000256" key="4">
    <source>
        <dbReference type="ARBA" id="ARBA00008694"/>
    </source>
</evidence>
<keyword evidence="8" id="KW-0808">Transferase</keyword>
<proteinExistence type="inferred from homology"/>
<dbReference type="AlphaFoldDB" id="A0A9P3M0W1"/>
<dbReference type="InterPro" id="IPR006855">
    <property type="entry name" value="Vertebrate-like_GNAT_dom"/>
</dbReference>